<dbReference type="HAMAP" id="MF_00300">
    <property type="entry name" value="Chorismate_synth"/>
    <property type="match status" value="1"/>
</dbReference>
<keyword evidence="4 7" id="KW-0028">Amino-acid biosynthesis</keyword>
<evidence type="ECO:0000256" key="4">
    <source>
        <dbReference type="ARBA" id="ARBA00022605"/>
    </source>
</evidence>
<comment type="catalytic activity">
    <reaction evidence="7">
        <text>5-O-(1-carboxyvinyl)-3-phosphoshikimate = chorismate + phosphate</text>
        <dbReference type="Rhea" id="RHEA:21020"/>
        <dbReference type="ChEBI" id="CHEBI:29748"/>
        <dbReference type="ChEBI" id="CHEBI:43474"/>
        <dbReference type="ChEBI" id="CHEBI:57701"/>
        <dbReference type="EC" id="4.2.3.5"/>
    </reaction>
</comment>
<evidence type="ECO:0000256" key="8">
    <source>
        <dbReference type="SAM" id="MobiDB-lite"/>
    </source>
</evidence>
<dbReference type="GO" id="GO:0010181">
    <property type="term" value="F:FMN binding"/>
    <property type="evidence" value="ECO:0007669"/>
    <property type="project" value="TreeGrafter"/>
</dbReference>
<comment type="similarity">
    <text evidence="2 7">Belongs to the chorismate synthase family.</text>
</comment>
<dbReference type="PANTHER" id="PTHR21085:SF0">
    <property type="entry name" value="CHORISMATE SYNTHASE"/>
    <property type="match status" value="1"/>
</dbReference>
<dbReference type="SUPFAM" id="SSF103263">
    <property type="entry name" value="Chorismate synthase, AroC"/>
    <property type="match status" value="1"/>
</dbReference>
<reference evidence="9 10" key="1">
    <citation type="journal article" date="2024" name="Science">
        <title>Giant polyketide synthase enzymes in the biosynthesis of giant marine polyether toxins.</title>
        <authorList>
            <person name="Fallon T.R."/>
            <person name="Shende V.V."/>
            <person name="Wierzbicki I.H."/>
            <person name="Pendleton A.L."/>
            <person name="Watervoot N.F."/>
            <person name="Auber R.P."/>
            <person name="Gonzalez D.J."/>
            <person name="Wisecaver J.H."/>
            <person name="Moore B.S."/>
        </authorList>
    </citation>
    <scope>NUCLEOTIDE SEQUENCE [LARGE SCALE GENOMIC DNA]</scope>
    <source>
        <strain evidence="9 10">12B1</strain>
    </source>
</reference>
<dbReference type="PROSITE" id="PS00787">
    <property type="entry name" value="CHORISMATE_SYNTHASE_1"/>
    <property type="match status" value="1"/>
</dbReference>
<evidence type="ECO:0000256" key="6">
    <source>
        <dbReference type="ARBA" id="ARBA00023239"/>
    </source>
</evidence>
<dbReference type="Pfam" id="PF01264">
    <property type="entry name" value="Chorismate_synt"/>
    <property type="match status" value="1"/>
</dbReference>
<dbReference type="GO" id="GO:0005829">
    <property type="term" value="C:cytosol"/>
    <property type="evidence" value="ECO:0007669"/>
    <property type="project" value="TreeGrafter"/>
</dbReference>
<evidence type="ECO:0000256" key="7">
    <source>
        <dbReference type="RuleBase" id="RU000605"/>
    </source>
</evidence>
<evidence type="ECO:0000256" key="3">
    <source>
        <dbReference type="ARBA" id="ARBA00013036"/>
    </source>
</evidence>
<dbReference type="PROSITE" id="PS00788">
    <property type="entry name" value="CHORISMATE_SYNTHASE_2"/>
    <property type="match status" value="1"/>
</dbReference>
<comment type="pathway">
    <text evidence="1 7">Metabolic intermediate biosynthesis; chorismate biosynthesis; chorismate from D-erythrose 4-phosphate and phosphoenolpyruvate: step 7/7.</text>
</comment>
<dbReference type="Proteomes" id="UP001515480">
    <property type="component" value="Unassembled WGS sequence"/>
</dbReference>
<evidence type="ECO:0000256" key="1">
    <source>
        <dbReference type="ARBA" id="ARBA00005044"/>
    </source>
</evidence>
<dbReference type="PANTHER" id="PTHR21085">
    <property type="entry name" value="CHORISMATE SYNTHASE"/>
    <property type="match status" value="1"/>
</dbReference>
<feature type="region of interest" description="Disordered" evidence="8">
    <location>
        <begin position="468"/>
        <end position="493"/>
    </location>
</feature>
<protein>
    <recommendedName>
        <fullName evidence="3 7">Chorismate synthase</fullName>
        <ecNumber evidence="3 7">4.2.3.5</ecNumber>
    </recommendedName>
</protein>
<name>A0AB34JKC2_PRYPA</name>
<dbReference type="EMBL" id="JBGBPQ010000007">
    <property type="protein sequence ID" value="KAL1521357.1"/>
    <property type="molecule type" value="Genomic_DNA"/>
</dbReference>
<dbReference type="GO" id="GO:0004107">
    <property type="term" value="F:chorismate synthase activity"/>
    <property type="evidence" value="ECO:0007669"/>
    <property type="project" value="UniProtKB-EC"/>
</dbReference>
<accession>A0AB34JKC2</accession>
<keyword evidence="6 7" id="KW-0456">Lyase</keyword>
<keyword evidence="10" id="KW-1185">Reference proteome</keyword>
<gene>
    <name evidence="9" type="ORF">AB1Y20_021024</name>
</gene>
<dbReference type="InterPro" id="IPR035904">
    <property type="entry name" value="Chorismate_synth_AroC_sf"/>
</dbReference>
<evidence type="ECO:0000256" key="5">
    <source>
        <dbReference type="ARBA" id="ARBA00023141"/>
    </source>
</evidence>
<evidence type="ECO:0000313" key="10">
    <source>
        <dbReference type="Proteomes" id="UP001515480"/>
    </source>
</evidence>
<comment type="cofactor">
    <cofactor evidence="7">
        <name>FMNH2</name>
        <dbReference type="ChEBI" id="CHEBI:57618"/>
    </cofactor>
    <text evidence="7">Reduced FMN (FMNH(2)).</text>
</comment>
<dbReference type="NCBIfam" id="TIGR00033">
    <property type="entry name" value="aroC"/>
    <property type="match status" value="1"/>
</dbReference>
<dbReference type="InterPro" id="IPR000453">
    <property type="entry name" value="Chorismate_synth"/>
</dbReference>
<dbReference type="GO" id="GO:0008652">
    <property type="term" value="P:amino acid biosynthetic process"/>
    <property type="evidence" value="ECO:0007669"/>
    <property type="project" value="UniProtKB-KW"/>
</dbReference>
<dbReference type="CDD" id="cd07304">
    <property type="entry name" value="Chorismate_synthase"/>
    <property type="match status" value="1"/>
</dbReference>
<dbReference type="EC" id="4.2.3.5" evidence="3 7"/>
<proteinExistence type="inferred from homology"/>
<comment type="caution">
    <text evidence="9">The sequence shown here is derived from an EMBL/GenBank/DDBJ whole genome shotgun (WGS) entry which is preliminary data.</text>
</comment>
<sequence length="493" mass="52503">MPGSSFGEVFRVTTFGESHCKGVGAIIDGVPPCMALSEADIQPQLTRRRPGQSRLTTPRAEKDLVTILSGTEFGYTLGTPIGLLVRNEDQRPGDYGEMSAIPRPGHADFTYQIKYGNRASSGGGRSSARETIGRVAAGAIAEKWLRETFECEISCWVSSIGDVQMPDSVVAMSAGGAGWTREQIDELGTLRLLRHPDHFKAPMDESDKKALIAAEVDAEDQFLKVLSEGGASLDALLRTPSYEDYTGTLYNHAGSPVECVPDLDKWRTDELLPLRCPHPPTACKMATLIRQVKADKDSIGGTVACVCRKVPAGLGEPVFDRLEAKLAHAMLSLPATKGFEFGSGFSGTRMRGSEHNDPFVASDSAEALFKAGGTALGFKSNFAGGTLGGISSGADVYFRVAVKPVSTIGQAQQTAAYDGSDVILEAKGRHDPCVLPRTPPLIEGMAAIVLADAAMLQRTRLGKGITTACDGSTNFSPPNNPNEPPKSKKARMN</sequence>
<dbReference type="Gene3D" id="3.60.150.10">
    <property type="entry name" value="Chorismate synthase AroC"/>
    <property type="match status" value="2"/>
</dbReference>
<evidence type="ECO:0000256" key="2">
    <source>
        <dbReference type="ARBA" id="ARBA00008014"/>
    </source>
</evidence>
<dbReference type="GO" id="GO:0009073">
    <property type="term" value="P:aromatic amino acid family biosynthetic process"/>
    <property type="evidence" value="ECO:0007669"/>
    <property type="project" value="UniProtKB-KW"/>
</dbReference>
<dbReference type="GO" id="GO:0009423">
    <property type="term" value="P:chorismate biosynthetic process"/>
    <property type="evidence" value="ECO:0007669"/>
    <property type="project" value="TreeGrafter"/>
</dbReference>
<dbReference type="AlphaFoldDB" id="A0AB34JKC2"/>
<keyword evidence="5 7" id="KW-0057">Aromatic amino acid biosynthesis</keyword>
<organism evidence="9 10">
    <name type="scientific">Prymnesium parvum</name>
    <name type="common">Toxic golden alga</name>
    <dbReference type="NCBI Taxonomy" id="97485"/>
    <lineage>
        <taxon>Eukaryota</taxon>
        <taxon>Haptista</taxon>
        <taxon>Haptophyta</taxon>
        <taxon>Prymnesiophyceae</taxon>
        <taxon>Prymnesiales</taxon>
        <taxon>Prymnesiaceae</taxon>
        <taxon>Prymnesium</taxon>
    </lineage>
</organism>
<evidence type="ECO:0000313" key="9">
    <source>
        <dbReference type="EMBL" id="KAL1521357.1"/>
    </source>
</evidence>
<dbReference type="InterPro" id="IPR020541">
    <property type="entry name" value="Chorismate_synthase_CS"/>
</dbReference>